<dbReference type="InterPro" id="IPR053927">
    <property type="entry name" value="FlgK_helical"/>
</dbReference>
<keyword evidence="5 7" id="KW-0964">Secreted</keyword>
<proteinExistence type="inferred from homology"/>
<dbReference type="GO" id="GO:0005198">
    <property type="term" value="F:structural molecule activity"/>
    <property type="evidence" value="ECO:0007669"/>
    <property type="project" value="UniProtKB-UniRule"/>
</dbReference>
<dbReference type="GO" id="GO:0009424">
    <property type="term" value="C:bacterial-type flagellum hook"/>
    <property type="evidence" value="ECO:0007669"/>
    <property type="project" value="UniProtKB-UniRule"/>
</dbReference>
<reference evidence="11" key="1">
    <citation type="journal article" date="2020" name="mSystems">
        <title>Genome- and Community-Level Interaction Insights into Carbon Utilization and Element Cycling Functions of Hydrothermarchaeota in Hydrothermal Sediment.</title>
        <authorList>
            <person name="Zhou Z."/>
            <person name="Liu Y."/>
            <person name="Xu W."/>
            <person name="Pan J."/>
            <person name="Luo Z.H."/>
            <person name="Li M."/>
        </authorList>
    </citation>
    <scope>NUCLEOTIDE SEQUENCE [LARGE SCALE GENOMIC DNA]</scope>
    <source>
        <strain evidence="11">SpSt-349</strain>
    </source>
</reference>
<dbReference type="PRINTS" id="PR01005">
    <property type="entry name" value="FLGHOOKAP1"/>
</dbReference>
<evidence type="ECO:0000256" key="4">
    <source>
        <dbReference type="ARBA" id="ARBA00016244"/>
    </source>
</evidence>
<dbReference type="PANTHER" id="PTHR30033:SF1">
    <property type="entry name" value="FLAGELLAR HOOK-ASSOCIATED PROTEIN 1"/>
    <property type="match status" value="1"/>
</dbReference>
<comment type="caution">
    <text evidence="11">The sequence shown here is derived from an EMBL/GenBank/DDBJ whole genome shotgun (WGS) entry which is preliminary data.</text>
</comment>
<evidence type="ECO:0000259" key="9">
    <source>
        <dbReference type="Pfam" id="PF06429"/>
    </source>
</evidence>
<evidence type="ECO:0000256" key="5">
    <source>
        <dbReference type="ARBA" id="ARBA00022525"/>
    </source>
</evidence>
<dbReference type="Pfam" id="PF22638">
    <property type="entry name" value="FlgK_D1"/>
    <property type="match status" value="1"/>
</dbReference>
<dbReference type="SUPFAM" id="SSF64518">
    <property type="entry name" value="Phase 1 flagellin"/>
    <property type="match status" value="1"/>
</dbReference>
<evidence type="ECO:0000256" key="6">
    <source>
        <dbReference type="ARBA" id="ARBA00023143"/>
    </source>
</evidence>
<dbReference type="InterPro" id="IPR010930">
    <property type="entry name" value="Flg_bb/hook_C_dom"/>
</dbReference>
<dbReference type="GO" id="GO:0005576">
    <property type="term" value="C:extracellular region"/>
    <property type="evidence" value="ECO:0007669"/>
    <property type="project" value="UniProtKB-SubCell"/>
</dbReference>
<sequence>MSIASILDIGKSGITAQRLALEVTSQNVSNVNTPGYSRQTTVFASGTVTMERGFPLGNGVQVAEIQRAYDDFLQLQLKNESSTNGNATTLLAAMNRAEQLFNEFTADGLGKSLQDFFKAWQDLSVNPQGKPERQAVLARAEQLVDQFQRVNGYLNDIRTEANQSLEGITSDVNDQLRQIATLNSQIQQVEIQGSRANELRDKRDLLVRQLAENVGITYLEQTDGMLNISLDLGQPLVLGKDAATLSLQPDPLNGGLYKVLTTPPGGTGAIDITSIVGGADNSQGEMGGALQVRDTLVTGFIADLDELAFTLATQVNAVHSAGFGLTGSTGLDFFTAPAAMAGYSGMGGIGVNITNTNDIAAADVDPAVGGTGNNRNSTAIASIYDLVLPMSSGSTNLEGFYNAIVGKVGVAVQNAERSQSLSEGVIRQLESLRESHAGVSLDEELANLIKYQKAYEGSARLITTAAEMMDTILGLVR</sequence>
<evidence type="ECO:0000256" key="1">
    <source>
        <dbReference type="ARBA" id="ARBA00004365"/>
    </source>
</evidence>
<evidence type="ECO:0000256" key="3">
    <source>
        <dbReference type="ARBA" id="ARBA00009677"/>
    </source>
</evidence>
<accession>A0A831XMN1</accession>
<feature type="domain" description="Flagellar basal body rod protein N-terminal" evidence="8">
    <location>
        <begin position="7"/>
        <end position="36"/>
    </location>
</feature>
<comment type="similarity">
    <text evidence="3 7">Belongs to the flagella basal body rod proteins family.</text>
</comment>
<evidence type="ECO:0000313" key="11">
    <source>
        <dbReference type="EMBL" id="HEN43361.1"/>
    </source>
</evidence>
<dbReference type="InterPro" id="IPR002371">
    <property type="entry name" value="FlgK"/>
</dbReference>
<dbReference type="GO" id="GO:0044780">
    <property type="term" value="P:bacterial-type flagellum assembly"/>
    <property type="evidence" value="ECO:0007669"/>
    <property type="project" value="InterPro"/>
</dbReference>
<dbReference type="InterPro" id="IPR001444">
    <property type="entry name" value="Flag_bb_rod_N"/>
</dbReference>
<gene>
    <name evidence="7 11" type="primary">flgK</name>
    <name evidence="11" type="ORF">ENQ87_13515</name>
</gene>
<keyword evidence="11" id="KW-0969">Cilium</keyword>
<evidence type="ECO:0000256" key="2">
    <source>
        <dbReference type="ARBA" id="ARBA00004613"/>
    </source>
</evidence>
<keyword evidence="11" id="KW-0282">Flagellum</keyword>
<dbReference type="Pfam" id="PF00460">
    <property type="entry name" value="Flg_bb_rod"/>
    <property type="match status" value="1"/>
</dbReference>
<name>A0A831XMN1_GEOME</name>
<evidence type="ECO:0000259" key="10">
    <source>
        <dbReference type="Pfam" id="PF22638"/>
    </source>
</evidence>
<protein>
    <recommendedName>
        <fullName evidence="4 7">Flagellar hook-associated protein 1</fullName>
        <shortName evidence="7">HAP1</shortName>
    </recommendedName>
</protein>
<dbReference type="AlphaFoldDB" id="A0A831XMN1"/>
<keyword evidence="11" id="KW-0966">Cell projection</keyword>
<evidence type="ECO:0000259" key="8">
    <source>
        <dbReference type="Pfam" id="PF00460"/>
    </source>
</evidence>
<feature type="domain" description="Flagellar basal-body/hook protein C-terminal" evidence="9">
    <location>
        <begin position="437"/>
        <end position="475"/>
    </location>
</feature>
<comment type="subcellular location">
    <subcellularLocation>
        <location evidence="1 7">Bacterial flagellum</location>
    </subcellularLocation>
    <subcellularLocation>
        <location evidence="2 7">Secreted</location>
    </subcellularLocation>
</comment>
<dbReference type="Pfam" id="PF06429">
    <property type="entry name" value="Flg_bbr_C"/>
    <property type="match status" value="1"/>
</dbReference>
<feature type="domain" description="Flagellar hook-associated protein FlgK helical" evidence="10">
    <location>
        <begin position="94"/>
        <end position="334"/>
    </location>
</feature>
<dbReference type="PANTHER" id="PTHR30033">
    <property type="entry name" value="FLAGELLAR HOOK-ASSOCIATED PROTEIN 1"/>
    <property type="match status" value="1"/>
</dbReference>
<dbReference type="NCBIfam" id="TIGR02492">
    <property type="entry name" value="flgK_ends"/>
    <property type="match status" value="1"/>
</dbReference>
<evidence type="ECO:0000256" key="7">
    <source>
        <dbReference type="RuleBase" id="RU362065"/>
    </source>
</evidence>
<organism evidence="11">
    <name type="scientific">Geobacter metallireducens</name>
    <dbReference type="NCBI Taxonomy" id="28232"/>
    <lineage>
        <taxon>Bacteria</taxon>
        <taxon>Pseudomonadati</taxon>
        <taxon>Thermodesulfobacteriota</taxon>
        <taxon>Desulfuromonadia</taxon>
        <taxon>Geobacterales</taxon>
        <taxon>Geobacteraceae</taxon>
        <taxon>Geobacter</taxon>
    </lineage>
</organism>
<keyword evidence="6 7" id="KW-0975">Bacterial flagellum</keyword>
<dbReference type="EMBL" id="DSOV01000059">
    <property type="protein sequence ID" value="HEN43361.1"/>
    <property type="molecule type" value="Genomic_DNA"/>
</dbReference>